<evidence type="ECO:0000313" key="4">
    <source>
        <dbReference type="EMBL" id="KIE08743.1"/>
    </source>
</evidence>
<dbReference type="SMART" id="SM00240">
    <property type="entry name" value="FHA"/>
    <property type="match status" value="1"/>
</dbReference>
<dbReference type="Proteomes" id="UP000029738">
    <property type="component" value="Unassembled WGS sequence"/>
</dbReference>
<name>A0A0C1QYL6_9CYAN</name>
<feature type="compositionally biased region" description="Polar residues" evidence="1">
    <location>
        <begin position="129"/>
        <end position="140"/>
    </location>
</feature>
<dbReference type="SUPFAM" id="SSF49879">
    <property type="entry name" value="SMAD/FHA domain"/>
    <property type="match status" value="1"/>
</dbReference>
<dbReference type="Gene3D" id="2.60.200.20">
    <property type="match status" value="1"/>
</dbReference>
<dbReference type="InterPro" id="IPR008984">
    <property type="entry name" value="SMAD_FHA_dom_sf"/>
</dbReference>
<dbReference type="STRING" id="1479485.DA73_0229930"/>
<evidence type="ECO:0000313" key="3">
    <source>
        <dbReference type="EMBL" id="KAF3885589.1"/>
    </source>
</evidence>
<dbReference type="EMBL" id="JHEG02000058">
    <property type="protein sequence ID" value="KIE08743.1"/>
    <property type="molecule type" value="Genomic_DNA"/>
</dbReference>
<proteinExistence type="predicted"/>
<dbReference type="RefSeq" id="WP_050046444.1">
    <property type="nucleotide sequence ID" value="NZ_JHEG04000001.1"/>
</dbReference>
<reference evidence="4" key="1">
    <citation type="journal article" date="2015" name="Genome Announc.">
        <title>Draft Genome Sequence of Tolypothrix boutellei Strain VB521301.</title>
        <authorList>
            <person name="Chandrababunaidu M.M."/>
            <person name="Singh D."/>
            <person name="Sen D."/>
            <person name="Bhan S."/>
            <person name="Das S."/>
            <person name="Gupta A."/>
            <person name="Adhikary S.P."/>
            <person name="Tripathy S."/>
        </authorList>
    </citation>
    <scope>NUCLEOTIDE SEQUENCE</scope>
    <source>
        <strain evidence="4">VB521301</strain>
    </source>
</reference>
<evidence type="ECO:0000313" key="5">
    <source>
        <dbReference type="Proteomes" id="UP000029738"/>
    </source>
</evidence>
<feature type="compositionally biased region" description="Pro residues" evidence="1">
    <location>
        <begin position="159"/>
        <end position="171"/>
    </location>
</feature>
<evidence type="ECO:0000256" key="1">
    <source>
        <dbReference type="SAM" id="MobiDB-lite"/>
    </source>
</evidence>
<keyword evidence="5" id="KW-1185">Reference proteome</keyword>
<protein>
    <submittedName>
        <fullName evidence="3">FHA domain-containing protein</fullName>
    </submittedName>
    <submittedName>
        <fullName evidence="4">Peptide-binding protein</fullName>
    </submittedName>
</protein>
<evidence type="ECO:0000259" key="2">
    <source>
        <dbReference type="PROSITE" id="PS50006"/>
    </source>
</evidence>
<feature type="domain" description="FHA" evidence="2">
    <location>
        <begin position="31"/>
        <end position="83"/>
    </location>
</feature>
<reference evidence="3" key="2">
    <citation type="submission" date="2019-11" db="EMBL/GenBank/DDBJ databases">
        <title>Improved Assembly of Tolypothrix boutellei genome.</title>
        <authorList>
            <person name="Sarangi A.N."/>
            <person name="Mukherjee M."/>
            <person name="Ghosh S."/>
            <person name="Singh D."/>
            <person name="Das A."/>
            <person name="Kant S."/>
            <person name="Prusty A."/>
            <person name="Tripathy S."/>
        </authorList>
    </citation>
    <scope>NUCLEOTIDE SEQUENCE</scope>
    <source>
        <strain evidence="3">VB521301</strain>
    </source>
</reference>
<organism evidence="4">
    <name type="scientific">Tolypothrix bouteillei VB521301</name>
    <dbReference type="NCBI Taxonomy" id="1479485"/>
    <lineage>
        <taxon>Bacteria</taxon>
        <taxon>Bacillati</taxon>
        <taxon>Cyanobacteriota</taxon>
        <taxon>Cyanophyceae</taxon>
        <taxon>Nostocales</taxon>
        <taxon>Tolypothrichaceae</taxon>
        <taxon>Tolypothrix</taxon>
    </lineage>
</organism>
<dbReference type="CDD" id="cd00060">
    <property type="entry name" value="FHA"/>
    <property type="match status" value="1"/>
</dbReference>
<gene>
    <name evidence="4" type="ORF">DA73_0229930</name>
    <name evidence="3" type="ORF">DA73_0400009035</name>
</gene>
<dbReference type="OrthoDB" id="510048at2"/>
<dbReference type="AlphaFoldDB" id="A0A0C1QYL6"/>
<dbReference type="PROSITE" id="PS50006">
    <property type="entry name" value="FHA_DOMAIN"/>
    <property type="match status" value="1"/>
</dbReference>
<feature type="region of interest" description="Disordered" evidence="1">
    <location>
        <begin position="116"/>
        <end position="187"/>
    </location>
</feature>
<comment type="caution">
    <text evidence="4">The sequence shown here is derived from an EMBL/GenBank/DDBJ whole genome shotgun (WGS) entry which is preliminary data.</text>
</comment>
<accession>A0A0C1QYL6</accession>
<dbReference type="Pfam" id="PF00498">
    <property type="entry name" value="FHA"/>
    <property type="match status" value="1"/>
</dbReference>
<dbReference type="InterPro" id="IPR000253">
    <property type="entry name" value="FHA_dom"/>
</dbReference>
<dbReference type="EMBL" id="JHEG04000001">
    <property type="protein sequence ID" value="KAF3885589.1"/>
    <property type="molecule type" value="Genomic_DNA"/>
</dbReference>
<sequence>MNSLTLQWQDAGKDNTQKIYEQQPSKNQGTVRIGRDPVRCDIVLNHPTVSGLHIEIYFHSQQQCFVIRNLREQNPPLVDGRQLVQGTLRLNQGSTIYLGQQQLHVTAVSISSTSSVPETLLAPPKPPTANAQPLTPSAGQGQYPPHQPTPPVRQQRPVQPYPPHQPTPPVRQQPVVQGHHYHSPTPPVQQGVYGLECPKCHKVSSLEHLQVGCPWCGTSLAAAMSVLVPPGV</sequence>